<feature type="non-terminal residue" evidence="1">
    <location>
        <position position="1"/>
    </location>
</feature>
<evidence type="ECO:0000313" key="1">
    <source>
        <dbReference type="EMBL" id="GAG52098.1"/>
    </source>
</evidence>
<comment type="caution">
    <text evidence="1">The sequence shown here is derived from an EMBL/GenBank/DDBJ whole genome shotgun (WGS) entry which is preliminary data.</text>
</comment>
<protein>
    <submittedName>
        <fullName evidence="1">Uncharacterized protein</fullName>
    </submittedName>
</protein>
<dbReference type="AlphaFoldDB" id="X0YUU4"/>
<organism evidence="1">
    <name type="scientific">marine sediment metagenome</name>
    <dbReference type="NCBI Taxonomy" id="412755"/>
    <lineage>
        <taxon>unclassified sequences</taxon>
        <taxon>metagenomes</taxon>
        <taxon>ecological metagenomes</taxon>
    </lineage>
</organism>
<gene>
    <name evidence="1" type="ORF">S01H1_82812</name>
</gene>
<dbReference type="EMBL" id="BARS01056179">
    <property type="protein sequence ID" value="GAG52098.1"/>
    <property type="molecule type" value="Genomic_DNA"/>
</dbReference>
<sequence length="53" mass="5692">SPLVAHLGPAIERSFAAVARLYCERAGIQIPDLVDRLLRVVTPQPSSPRVLAA</sequence>
<reference evidence="1" key="1">
    <citation type="journal article" date="2014" name="Front. Microbiol.">
        <title>High frequency of phylogenetically diverse reductive dehalogenase-homologous genes in deep subseafloor sedimentary metagenomes.</title>
        <authorList>
            <person name="Kawai M."/>
            <person name="Futagami T."/>
            <person name="Toyoda A."/>
            <person name="Takaki Y."/>
            <person name="Nishi S."/>
            <person name="Hori S."/>
            <person name="Arai W."/>
            <person name="Tsubouchi T."/>
            <person name="Morono Y."/>
            <person name="Uchiyama I."/>
            <person name="Ito T."/>
            <person name="Fujiyama A."/>
            <person name="Inagaki F."/>
            <person name="Takami H."/>
        </authorList>
    </citation>
    <scope>NUCLEOTIDE SEQUENCE</scope>
    <source>
        <strain evidence="1">Expedition CK06-06</strain>
    </source>
</reference>
<proteinExistence type="predicted"/>
<name>X0YUU4_9ZZZZ</name>
<accession>X0YUU4</accession>